<dbReference type="AlphaFoldDB" id="A0A9X9WSS0"/>
<reference evidence="3" key="2">
    <citation type="journal article" date="2021" name="Syst. Appl. Microbiol.">
        <title>Roseomonas hellenica sp. nov., isolated from roots of wild-growing Alkanna tinctoria.</title>
        <authorList>
            <person name="Rat A."/>
            <person name="Naranjo H.D."/>
            <person name="Lebbe L."/>
            <person name="Cnockaert M."/>
            <person name="Krigas N."/>
            <person name="Grigoriadou K."/>
            <person name="Maloupa E."/>
            <person name="Willems A."/>
        </authorList>
    </citation>
    <scope>NUCLEOTIDE SEQUENCE</scope>
    <source>
        <strain evidence="3">LMG 31231</strain>
    </source>
</reference>
<sequence>MTATPPPGGEVLRLALRGAAASEVVRAQAAVVEFLAAHGARPRSVARAELLIEEVALNTLRHGYPEGQEPALDIVASIEGGRCVLQFEDRGIAFDPTAAPLPAPAAGLAEARIGGLGITLIRRTAAELSYERMADGRNRLRMVLPADEAGTG</sequence>
<dbReference type="PANTHER" id="PTHR35526">
    <property type="entry name" value="ANTI-SIGMA-F FACTOR RSBW-RELATED"/>
    <property type="match status" value="1"/>
</dbReference>
<keyword evidence="3" id="KW-0547">Nucleotide-binding</keyword>
<reference evidence="3" key="1">
    <citation type="submission" date="2020-01" db="EMBL/GenBank/DDBJ databases">
        <authorList>
            <person name="Rat A."/>
        </authorList>
    </citation>
    <scope>NUCLEOTIDE SEQUENCE</scope>
    <source>
        <strain evidence="3">LMG 31231</strain>
    </source>
</reference>
<keyword evidence="3" id="KW-0067">ATP-binding</keyword>
<dbReference type="EMBL" id="JAAEDM010000005">
    <property type="protein sequence ID" value="MBR0670199.1"/>
    <property type="molecule type" value="Genomic_DNA"/>
</dbReference>
<evidence type="ECO:0000256" key="1">
    <source>
        <dbReference type="ARBA" id="ARBA00022527"/>
    </source>
</evidence>
<evidence type="ECO:0000313" key="3">
    <source>
        <dbReference type="EMBL" id="MBR0670199.1"/>
    </source>
</evidence>
<name>A0A9X9WSS0_9PROT</name>
<feature type="domain" description="Histidine kinase/HSP90-like ATPase" evidence="2">
    <location>
        <begin position="21"/>
        <end position="143"/>
    </location>
</feature>
<dbReference type="Gene3D" id="3.30.565.10">
    <property type="entry name" value="Histidine kinase-like ATPase, C-terminal domain"/>
    <property type="match status" value="1"/>
</dbReference>
<keyword evidence="1" id="KW-0418">Kinase</keyword>
<dbReference type="GO" id="GO:0005524">
    <property type="term" value="F:ATP binding"/>
    <property type="evidence" value="ECO:0007669"/>
    <property type="project" value="UniProtKB-KW"/>
</dbReference>
<dbReference type="RefSeq" id="WP_211860573.1">
    <property type="nucleotide sequence ID" value="NZ_JAAEDM010000005.1"/>
</dbReference>
<proteinExistence type="predicted"/>
<evidence type="ECO:0000259" key="2">
    <source>
        <dbReference type="Pfam" id="PF13581"/>
    </source>
</evidence>
<organism evidence="3 4">
    <name type="scientific">Neoroseomonas soli</name>
    <dbReference type="NCBI Taxonomy" id="1081025"/>
    <lineage>
        <taxon>Bacteria</taxon>
        <taxon>Pseudomonadati</taxon>
        <taxon>Pseudomonadota</taxon>
        <taxon>Alphaproteobacteria</taxon>
        <taxon>Acetobacterales</taxon>
        <taxon>Acetobacteraceae</taxon>
        <taxon>Neoroseomonas</taxon>
    </lineage>
</organism>
<keyword evidence="1" id="KW-0723">Serine/threonine-protein kinase</keyword>
<dbReference type="Pfam" id="PF13581">
    <property type="entry name" value="HATPase_c_2"/>
    <property type="match status" value="1"/>
</dbReference>
<gene>
    <name evidence="3" type="ORF">GXW76_03350</name>
</gene>
<dbReference type="InterPro" id="IPR050267">
    <property type="entry name" value="Anti-sigma-factor_SerPK"/>
</dbReference>
<comment type="caution">
    <text evidence="3">The sequence shown here is derived from an EMBL/GenBank/DDBJ whole genome shotgun (WGS) entry which is preliminary data.</text>
</comment>
<dbReference type="InterPro" id="IPR003594">
    <property type="entry name" value="HATPase_dom"/>
</dbReference>
<dbReference type="CDD" id="cd16936">
    <property type="entry name" value="HATPase_RsbW-like"/>
    <property type="match status" value="1"/>
</dbReference>
<keyword evidence="1" id="KW-0808">Transferase</keyword>
<dbReference type="GO" id="GO:0004674">
    <property type="term" value="F:protein serine/threonine kinase activity"/>
    <property type="evidence" value="ECO:0007669"/>
    <property type="project" value="UniProtKB-KW"/>
</dbReference>
<protein>
    <submittedName>
        <fullName evidence="3">ATP-binding protein</fullName>
    </submittedName>
</protein>
<evidence type="ECO:0000313" key="4">
    <source>
        <dbReference type="Proteomes" id="UP001138751"/>
    </source>
</evidence>
<dbReference type="Proteomes" id="UP001138751">
    <property type="component" value="Unassembled WGS sequence"/>
</dbReference>
<dbReference type="SUPFAM" id="SSF55874">
    <property type="entry name" value="ATPase domain of HSP90 chaperone/DNA topoisomerase II/histidine kinase"/>
    <property type="match status" value="1"/>
</dbReference>
<dbReference type="InterPro" id="IPR036890">
    <property type="entry name" value="HATPase_C_sf"/>
</dbReference>
<accession>A0A9X9WSS0</accession>
<keyword evidence="4" id="KW-1185">Reference proteome</keyword>